<dbReference type="PANTHER" id="PTHR33908:SF11">
    <property type="entry name" value="MEMBRANE PROTEIN"/>
    <property type="match status" value="1"/>
</dbReference>
<feature type="transmembrane region" description="Helical" evidence="8">
    <location>
        <begin position="147"/>
        <end position="165"/>
    </location>
</feature>
<feature type="transmembrane region" description="Helical" evidence="8">
    <location>
        <begin position="276"/>
        <end position="297"/>
    </location>
</feature>
<comment type="subcellular location">
    <subcellularLocation>
        <location evidence="1">Cell membrane</location>
        <topology evidence="1">Multi-pass membrane protein</topology>
    </subcellularLocation>
</comment>
<feature type="transmembrane region" description="Helical" evidence="8">
    <location>
        <begin position="95"/>
        <end position="114"/>
    </location>
</feature>
<feature type="domain" description="Glycosyltransferase RgtA/B/C/D-like" evidence="9">
    <location>
        <begin position="66"/>
        <end position="204"/>
    </location>
</feature>
<evidence type="ECO:0000256" key="7">
    <source>
        <dbReference type="ARBA" id="ARBA00023136"/>
    </source>
</evidence>
<keyword evidence="4" id="KW-0808">Transferase</keyword>
<keyword evidence="11" id="KW-1185">Reference proteome</keyword>
<feature type="transmembrane region" description="Helical" evidence="8">
    <location>
        <begin position="185"/>
        <end position="203"/>
    </location>
</feature>
<evidence type="ECO:0000256" key="5">
    <source>
        <dbReference type="ARBA" id="ARBA00022692"/>
    </source>
</evidence>
<keyword evidence="7 8" id="KW-0472">Membrane</keyword>
<proteinExistence type="predicted"/>
<feature type="transmembrane region" description="Helical" evidence="8">
    <location>
        <begin position="120"/>
        <end position="138"/>
    </location>
</feature>
<dbReference type="Proteomes" id="UP001500567">
    <property type="component" value="Unassembled WGS sequence"/>
</dbReference>
<organism evidence="10 11">
    <name type="scientific">Hymenobacter fastidiosus</name>
    <dbReference type="NCBI Taxonomy" id="486264"/>
    <lineage>
        <taxon>Bacteria</taxon>
        <taxon>Pseudomonadati</taxon>
        <taxon>Bacteroidota</taxon>
        <taxon>Cytophagia</taxon>
        <taxon>Cytophagales</taxon>
        <taxon>Hymenobacteraceae</taxon>
        <taxon>Hymenobacter</taxon>
    </lineage>
</organism>
<evidence type="ECO:0000313" key="10">
    <source>
        <dbReference type="EMBL" id="GAA3997069.1"/>
    </source>
</evidence>
<protein>
    <submittedName>
        <fullName evidence="10">Glycosyltransferase family 39 protein</fullName>
    </submittedName>
</protein>
<evidence type="ECO:0000313" key="11">
    <source>
        <dbReference type="Proteomes" id="UP001500567"/>
    </source>
</evidence>
<reference evidence="11" key="1">
    <citation type="journal article" date="2019" name="Int. J. Syst. Evol. Microbiol.">
        <title>The Global Catalogue of Microorganisms (GCM) 10K type strain sequencing project: providing services to taxonomists for standard genome sequencing and annotation.</title>
        <authorList>
            <consortium name="The Broad Institute Genomics Platform"/>
            <consortium name="The Broad Institute Genome Sequencing Center for Infectious Disease"/>
            <person name="Wu L."/>
            <person name="Ma J."/>
        </authorList>
    </citation>
    <scope>NUCLEOTIDE SEQUENCE [LARGE SCALE GENOMIC DNA]</scope>
    <source>
        <strain evidence="11">JCM 17224</strain>
    </source>
</reference>
<sequence>MFFGLLLALGIGLHRDYGVSWDEVNNHLNGLVSLNHVARQLAPDLARRVAAGQSPIPAIRDFPDSDHGPIFEMAAALLGYLFTDGDSRGVYFVRHLLAFFTFVLGTGALCYIGRQRFRDWRWALLGSLLLVLSPRFFAEAFYNGKDVVFMSFFTLAVAGLLWLRQKPTVGRVVVHGLLTALATDIRLQGLLVVLPTLVVLLSLPAPHYPVGRRALLAVGYLGAALGGTYAGWPYLWATPPTELWRAAQQLGNYPWPFTVVYLGQLVPATRLPWHYIPVWLLITTPVAYSALALLGLSSSLTQLIRRRGRGLRSAVGQLDAWLALWLLGPLVLVISRQAVVYDGWRHLYFIYPALLLFAVSGLRDLLRLTRPAAPLRGLAGALMLAAGLELAATTIRMVRMHPFQQVYFSFLPAPVVERLFERDYWGLAYRQGLEWLLAHDTAPKLAVHEQWHYPLYNNALILRPEQRARLHYEPDRVAGARYFMTGYRWHPQSYLDSMGREIHVIRVEGVKVLSIFERNGRRSPSSPSGPGKP</sequence>
<feature type="transmembrane region" description="Helical" evidence="8">
    <location>
        <begin position="318"/>
        <end position="335"/>
    </location>
</feature>
<evidence type="ECO:0000256" key="2">
    <source>
        <dbReference type="ARBA" id="ARBA00022475"/>
    </source>
</evidence>
<keyword evidence="5 8" id="KW-0812">Transmembrane</keyword>
<comment type="caution">
    <text evidence="10">The sequence shown here is derived from an EMBL/GenBank/DDBJ whole genome shotgun (WGS) entry which is preliminary data.</text>
</comment>
<evidence type="ECO:0000256" key="8">
    <source>
        <dbReference type="SAM" id="Phobius"/>
    </source>
</evidence>
<evidence type="ECO:0000256" key="4">
    <source>
        <dbReference type="ARBA" id="ARBA00022679"/>
    </source>
</evidence>
<dbReference type="Pfam" id="PF13231">
    <property type="entry name" value="PMT_2"/>
    <property type="match status" value="1"/>
</dbReference>
<keyword evidence="2" id="KW-1003">Cell membrane</keyword>
<evidence type="ECO:0000256" key="6">
    <source>
        <dbReference type="ARBA" id="ARBA00022989"/>
    </source>
</evidence>
<accession>A0ABP7RG86</accession>
<feature type="transmembrane region" description="Helical" evidence="8">
    <location>
        <begin position="215"/>
        <end position="235"/>
    </location>
</feature>
<dbReference type="InterPro" id="IPR038731">
    <property type="entry name" value="RgtA/B/C-like"/>
</dbReference>
<dbReference type="InterPro" id="IPR050297">
    <property type="entry name" value="LipidA_mod_glycosyltrf_83"/>
</dbReference>
<evidence type="ECO:0000259" key="9">
    <source>
        <dbReference type="Pfam" id="PF13231"/>
    </source>
</evidence>
<dbReference type="PANTHER" id="PTHR33908">
    <property type="entry name" value="MANNOSYLTRANSFERASE YKCB-RELATED"/>
    <property type="match status" value="1"/>
</dbReference>
<keyword evidence="6 8" id="KW-1133">Transmembrane helix</keyword>
<keyword evidence="3" id="KW-0328">Glycosyltransferase</keyword>
<evidence type="ECO:0000256" key="3">
    <source>
        <dbReference type="ARBA" id="ARBA00022676"/>
    </source>
</evidence>
<feature type="transmembrane region" description="Helical" evidence="8">
    <location>
        <begin position="378"/>
        <end position="398"/>
    </location>
</feature>
<feature type="transmembrane region" description="Helical" evidence="8">
    <location>
        <begin position="347"/>
        <end position="366"/>
    </location>
</feature>
<name>A0ABP7RG86_9BACT</name>
<evidence type="ECO:0000256" key="1">
    <source>
        <dbReference type="ARBA" id="ARBA00004651"/>
    </source>
</evidence>
<dbReference type="EMBL" id="BAABDJ010000002">
    <property type="protein sequence ID" value="GAA3997069.1"/>
    <property type="molecule type" value="Genomic_DNA"/>
</dbReference>
<gene>
    <name evidence="10" type="ORF">GCM10022408_04650</name>
</gene>